<comment type="caution">
    <text evidence="2">The sequence shown here is derived from an EMBL/GenBank/DDBJ whole genome shotgun (WGS) entry which is preliminary data.</text>
</comment>
<reference evidence="2 3" key="1">
    <citation type="journal article" date="2022" name="Allergy">
        <title>Genome assembly and annotation of Periplaneta americana reveal a comprehensive cockroach allergen profile.</title>
        <authorList>
            <person name="Wang L."/>
            <person name="Xiong Q."/>
            <person name="Saelim N."/>
            <person name="Wang L."/>
            <person name="Nong W."/>
            <person name="Wan A.T."/>
            <person name="Shi M."/>
            <person name="Liu X."/>
            <person name="Cao Q."/>
            <person name="Hui J.H.L."/>
            <person name="Sookrung N."/>
            <person name="Leung T.F."/>
            <person name="Tungtrongchitr A."/>
            <person name="Tsui S.K.W."/>
        </authorList>
    </citation>
    <scope>NUCLEOTIDE SEQUENCE [LARGE SCALE GENOMIC DNA]</scope>
    <source>
        <strain evidence="2">PWHHKU_190912</strain>
    </source>
</reference>
<dbReference type="EMBL" id="JAJSOF020000021">
    <property type="protein sequence ID" value="KAJ4437455.1"/>
    <property type="molecule type" value="Genomic_DNA"/>
</dbReference>
<evidence type="ECO:0008006" key="4">
    <source>
        <dbReference type="Google" id="ProtNLM"/>
    </source>
</evidence>
<dbReference type="Gene3D" id="3.60.10.10">
    <property type="entry name" value="Endonuclease/exonuclease/phosphatase"/>
    <property type="match status" value="1"/>
</dbReference>
<proteinExistence type="predicted"/>
<sequence length="223" mass="25489">LCVLFVSQGKEQASHYRGNYRGTIEEKETRIKTLLWNIEGLKNAINMIPDDTFDTYDLVSLIETFLTSQWSTDNFYSVHSYTRQGERGRLKGGITMLINSRLAPFETLLNTKNTLLVKTKLCTVMNVYFQPEYKADEILEEIDHALSMTNDKGTVIIMGDLNCRVDAPTQKTETVVNHIEKEGLILINDRKEKTYFGPMGPALLTSSSQTATRPTRRYDETFQ</sequence>
<evidence type="ECO:0000313" key="2">
    <source>
        <dbReference type="EMBL" id="KAJ4437455.1"/>
    </source>
</evidence>
<feature type="region of interest" description="Disordered" evidence="1">
    <location>
        <begin position="204"/>
        <end position="223"/>
    </location>
</feature>
<dbReference type="Proteomes" id="UP001148838">
    <property type="component" value="Unassembled WGS sequence"/>
</dbReference>
<protein>
    <recommendedName>
        <fullName evidence="4">Endonuclease/exonuclease/phosphatase domain-containing protein</fullName>
    </recommendedName>
</protein>
<evidence type="ECO:0000313" key="3">
    <source>
        <dbReference type="Proteomes" id="UP001148838"/>
    </source>
</evidence>
<feature type="compositionally biased region" description="Polar residues" evidence="1">
    <location>
        <begin position="204"/>
        <end position="213"/>
    </location>
</feature>
<feature type="non-terminal residue" evidence="2">
    <location>
        <position position="1"/>
    </location>
</feature>
<dbReference type="SUPFAM" id="SSF56219">
    <property type="entry name" value="DNase I-like"/>
    <property type="match status" value="1"/>
</dbReference>
<dbReference type="InterPro" id="IPR036691">
    <property type="entry name" value="Endo/exonu/phosph_ase_sf"/>
</dbReference>
<accession>A0ABQ8STD6</accession>
<name>A0ABQ8STD6_PERAM</name>
<evidence type="ECO:0000256" key="1">
    <source>
        <dbReference type="SAM" id="MobiDB-lite"/>
    </source>
</evidence>
<keyword evidence="3" id="KW-1185">Reference proteome</keyword>
<gene>
    <name evidence="2" type="ORF">ANN_17599</name>
</gene>
<organism evidence="2 3">
    <name type="scientific">Periplaneta americana</name>
    <name type="common">American cockroach</name>
    <name type="synonym">Blatta americana</name>
    <dbReference type="NCBI Taxonomy" id="6978"/>
    <lineage>
        <taxon>Eukaryota</taxon>
        <taxon>Metazoa</taxon>
        <taxon>Ecdysozoa</taxon>
        <taxon>Arthropoda</taxon>
        <taxon>Hexapoda</taxon>
        <taxon>Insecta</taxon>
        <taxon>Pterygota</taxon>
        <taxon>Neoptera</taxon>
        <taxon>Polyneoptera</taxon>
        <taxon>Dictyoptera</taxon>
        <taxon>Blattodea</taxon>
        <taxon>Blattoidea</taxon>
        <taxon>Blattidae</taxon>
        <taxon>Blattinae</taxon>
        <taxon>Periplaneta</taxon>
    </lineage>
</organism>